<keyword evidence="1" id="KW-0732">Signal</keyword>
<evidence type="ECO:0000313" key="3">
    <source>
        <dbReference type="Proteomes" id="UP000095751"/>
    </source>
</evidence>
<keyword evidence="3" id="KW-1185">Reference proteome</keyword>
<evidence type="ECO:0000313" key="2">
    <source>
        <dbReference type="EMBL" id="OEU16862.1"/>
    </source>
</evidence>
<name>A0A1E7FFA5_9STRA</name>
<dbReference type="OrthoDB" id="41501at2759"/>
<gene>
    <name evidence="2" type="ORF">FRACYDRAFT_269129</name>
</gene>
<organism evidence="2 3">
    <name type="scientific">Fragilariopsis cylindrus CCMP1102</name>
    <dbReference type="NCBI Taxonomy" id="635003"/>
    <lineage>
        <taxon>Eukaryota</taxon>
        <taxon>Sar</taxon>
        <taxon>Stramenopiles</taxon>
        <taxon>Ochrophyta</taxon>
        <taxon>Bacillariophyta</taxon>
        <taxon>Bacillariophyceae</taxon>
        <taxon>Bacillariophycidae</taxon>
        <taxon>Bacillariales</taxon>
        <taxon>Bacillariaceae</taxon>
        <taxon>Fragilariopsis</taxon>
    </lineage>
</organism>
<reference evidence="2 3" key="1">
    <citation type="submission" date="2016-09" db="EMBL/GenBank/DDBJ databases">
        <title>Extensive genetic diversity and differential bi-allelic expression allows diatom success in the polar Southern Ocean.</title>
        <authorList>
            <consortium name="DOE Joint Genome Institute"/>
            <person name="Mock T."/>
            <person name="Otillar R.P."/>
            <person name="Strauss J."/>
            <person name="Dupont C."/>
            <person name="Frickenhaus S."/>
            <person name="Maumus F."/>
            <person name="Mcmullan M."/>
            <person name="Sanges R."/>
            <person name="Schmutz J."/>
            <person name="Toseland A."/>
            <person name="Valas R."/>
            <person name="Veluchamy A."/>
            <person name="Ward B.J."/>
            <person name="Allen A."/>
            <person name="Barry K."/>
            <person name="Falciatore A."/>
            <person name="Ferrante M."/>
            <person name="Fortunato A.E."/>
            <person name="Gloeckner G."/>
            <person name="Gruber A."/>
            <person name="Hipkin R."/>
            <person name="Janech M."/>
            <person name="Kroth P."/>
            <person name="Leese F."/>
            <person name="Lindquist E."/>
            <person name="Lyon B.R."/>
            <person name="Martin J."/>
            <person name="Mayer C."/>
            <person name="Parker M."/>
            <person name="Quesneville H."/>
            <person name="Raymond J."/>
            <person name="Uhlig C."/>
            <person name="Valentin K.U."/>
            <person name="Worden A.Z."/>
            <person name="Armbrust E.V."/>
            <person name="Bowler C."/>
            <person name="Green B."/>
            <person name="Moulton V."/>
            <person name="Van Oosterhout C."/>
            <person name="Grigoriev I."/>
        </authorList>
    </citation>
    <scope>NUCLEOTIDE SEQUENCE [LARGE SCALE GENOMIC DNA]</scope>
    <source>
        <strain evidence="2 3">CCMP1102</strain>
    </source>
</reference>
<protein>
    <submittedName>
        <fullName evidence="2">Uncharacterized protein</fullName>
    </submittedName>
</protein>
<dbReference type="PANTHER" id="PTHR34801">
    <property type="entry name" value="EXPRESSED PROTEIN"/>
    <property type="match status" value="1"/>
</dbReference>
<dbReference type="AlphaFoldDB" id="A0A1E7FFA5"/>
<dbReference type="PANTHER" id="PTHR34801:SF6">
    <property type="entry name" value="SLL1620 PROTEIN"/>
    <property type="match status" value="1"/>
</dbReference>
<dbReference type="Pfam" id="PF07386">
    <property type="entry name" value="DUF1499"/>
    <property type="match status" value="1"/>
</dbReference>
<feature type="chain" id="PRO_5009193034" evidence="1">
    <location>
        <begin position="18"/>
        <end position="198"/>
    </location>
</feature>
<dbReference type="KEGG" id="fcy:FRACYDRAFT_269129"/>
<dbReference type="InParanoid" id="A0A1E7FFA5"/>
<sequence>MKYSILFVTCTLTSAGAYSIKSPQQQSTVGRREIFNKFASVGAAAALVAVTSPGSANAALELCPKGSSNCIRTKWSPPTGTAATNAVSTLKTIIESYPQEGQNKADLGGWSIVGDSSFGAGKVVSIEYKSGIGNFAKFLNGNKPFVDDLKLDIGSDGVVDVRSSSRTGESDFGVNQKRLSFIVAMLKKEGWDCPEPTY</sequence>
<evidence type="ECO:0000256" key="1">
    <source>
        <dbReference type="SAM" id="SignalP"/>
    </source>
</evidence>
<dbReference type="EMBL" id="KV784358">
    <property type="protein sequence ID" value="OEU16862.1"/>
    <property type="molecule type" value="Genomic_DNA"/>
</dbReference>
<dbReference type="InterPro" id="IPR010865">
    <property type="entry name" value="DUF1499"/>
</dbReference>
<accession>A0A1E7FFA5</accession>
<proteinExistence type="predicted"/>
<dbReference type="Proteomes" id="UP000095751">
    <property type="component" value="Unassembled WGS sequence"/>
</dbReference>
<feature type="signal peptide" evidence="1">
    <location>
        <begin position="1"/>
        <end position="17"/>
    </location>
</feature>